<dbReference type="Pfam" id="PF02798">
    <property type="entry name" value="GST_N"/>
    <property type="match status" value="1"/>
</dbReference>
<proteinExistence type="inferred from homology"/>
<dbReference type="eggNOG" id="KOG1695">
    <property type="taxonomic scope" value="Eukaryota"/>
</dbReference>
<dbReference type="EMBL" id="CAJFDI010000003">
    <property type="protein sequence ID" value="CAD5219409.1"/>
    <property type="molecule type" value="Genomic_DNA"/>
</dbReference>
<keyword evidence="2" id="KW-0808">Transferase</keyword>
<dbReference type="OrthoDB" id="414243at2759"/>
<comment type="similarity">
    <text evidence="3">Belongs to the GST superfamily. Sigma family.</text>
</comment>
<evidence type="ECO:0000313" key="9">
    <source>
        <dbReference type="Proteomes" id="UP000095284"/>
    </source>
</evidence>
<dbReference type="InterPro" id="IPR036282">
    <property type="entry name" value="Glutathione-S-Trfase_C_sf"/>
</dbReference>
<dbReference type="SUPFAM" id="SSF52833">
    <property type="entry name" value="Thioredoxin-like"/>
    <property type="match status" value="1"/>
</dbReference>
<dbReference type="PANTHER" id="PTHR11571:SF224">
    <property type="entry name" value="HEMATOPOIETIC PROSTAGLANDIN D SYNTHASE"/>
    <property type="match status" value="1"/>
</dbReference>
<name>A0A1I7RQI9_BURXY</name>
<evidence type="ECO:0000259" key="6">
    <source>
        <dbReference type="PROSITE" id="PS50405"/>
    </source>
</evidence>
<feature type="domain" description="GST C-terminal" evidence="6">
    <location>
        <begin position="85"/>
        <end position="205"/>
    </location>
</feature>
<dbReference type="CDD" id="cd03039">
    <property type="entry name" value="GST_N_Sigma_like"/>
    <property type="match status" value="1"/>
</dbReference>
<dbReference type="EC" id="2.5.1.18" evidence="1"/>
<keyword evidence="10" id="KW-1185">Reference proteome</keyword>
<comment type="catalytic activity">
    <reaction evidence="4">
        <text>RX + glutathione = an S-substituted glutathione + a halide anion + H(+)</text>
        <dbReference type="Rhea" id="RHEA:16437"/>
        <dbReference type="ChEBI" id="CHEBI:15378"/>
        <dbReference type="ChEBI" id="CHEBI:16042"/>
        <dbReference type="ChEBI" id="CHEBI:17792"/>
        <dbReference type="ChEBI" id="CHEBI:57925"/>
        <dbReference type="ChEBI" id="CHEBI:90779"/>
        <dbReference type="EC" id="2.5.1.18"/>
    </reaction>
</comment>
<reference evidence="8" key="2">
    <citation type="submission" date="2020-08" db="EMBL/GenBank/DDBJ databases">
        <authorList>
            <person name="Kikuchi T."/>
        </authorList>
    </citation>
    <scope>NUCLEOTIDE SEQUENCE</scope>
    <source>
        <strain evidence="7">Ka4C1</strain>
    </source>
</reference>
<dbReference type="WBParaSite" id="BXY_0298300.1">
    <property type="protein sequence ID" value="BXY_0298300.1"/>
    <property type="gene ID" value="BXY_0298300"/>
</dbReference>
<dbReference type="GO" id="GO:0006749">
    <property type="term" value="P:glutathione metabolic process"/>
    <property type="evidence" value="ECO:0007669"/>
    <property type="project" value="TreeGrafter"/>
</dbReference>
<dbReference type="InterPro" id="IPR040079">
    <property type="entry name" value="Glutathione_S-Trfase"/>
</dbReference>
<dbReference type="SFLD" id="SFLDS00019">
    <property type="entry name" value="Glutathione_Transferase_(cytos"/>
    <property type="match status" value="1"/>
</dbReference>
<dbReference type="Proteomes" id="UP000582659">
    <property type="component" value="Unassembled WGS sequence"/>
</dbReference>
<sequence>MPEYELYYFDFPLRGEVARWLFVYGGIPFKDHRVSVEEWPKLKGNKKLFPYGVMPVLHVGNDRVAESHVINRFIARLAKLDHAEDPLDHARLDEVYELVRAFYDDAFKYVITVFGFIPGDKNKAFEEILVPAFEKHVPNIERNIKGNGWFSERGISHVDLFYGQLLDMLNIVAQDFLKSEPESYKFWQRVTAEPRIKEFVAKRKQ</sequence>
<reference evidence="11" key="1">
    <citation type="submission" date="2016-11" db="UniProtKB">
        <authorList>
            <consortium name="WormBaseParasite"/>
        </authorList>
    </citation>
    <scope>IDENTIFICATION</scope>
</reference>
<dbReference type="InterPro" id="IPR010987">
    <property type="entry name" value="Glutathione-S-Trfase_C-like"/>
</dbReference>
<dbReference type="PANTHER" id="PTHR11571">
    <property type="entry name" value="GLUTATHIONE S-TRANSFERASE"/>
    <property type="match status" value="1"/>
</dbReference>
<dbReference type="AlphaFoldDB" id="A0A1I7RQI9"/>
<dbReference type="InterPro" id="IPR036249">
    <property type="entry name" value="Thioredoxin-like_sf"/>
</dbReference>
<dbReference type="EMBL" id="CAJFCV020000003">
    <property type="protein sequence ID" value="CAG9104658.1"/>
    <property type="molecule type" value="Genomic_DNA"/>
</dbReference>
<dbReference type="PROSITE" id="PS50404">
    <property type="entry name" value="GST_NTER"/>
    <property type="match status" value="1"/>
</dbReference>
<gene>
    <name evidence="7" type="ORF">BXYJ_LOCUS5664</name>
</gene>
<evidence type="ECO:0000256" key="4">
    <source>
        <dbReference type="ARBA" id="ARBA00047960"/>
    </source>
</evidence>
<evidence type="ECO:0000313" key="10">
    <source>
        <dbReference type="Proteomes" id="UP000659654"/>
    </source>
</evidence>
<dbReference type="SUPFAM" id="SSF47616">
    <property type="entry name" value="GST C-terminal domain-like"/>
    <property type="match status" value="1"/>
</dbReference>
<evidence type="ECO:0000256" key="1">
    <source>
        <dbReference type="ARBA" id="ARBA00012452"/>
    </source>
</evidence>
<evidence type="ECO:0000259" key="5">
    <source>
        <dbReference type="PROSITE" id="PS50404"/>
    </source>
</evidence>
<evidence type="ECO:0000256" key="2">
    <source>
        <dbReference type="ARBA" id="ARBA00022679"/>
    </source>
</evidence>
<dbReference type="Proteomes" id="UP000095284">
    <property type="component" value="Unplaced"/>
</dbReference>
<evidence type="ECO:0000256" key="3">
    <source>
        <dbReference type="ARBA" id="ARBA00038317"/>
    </source>
</evidence>
<feature type="domain" description="GST N-terminal" evidence="5">
    <location>
        <begin position="2"/>
        <end position="82"/>
    </location>
</feature>
<dbReference type="InterPro" id="IPR004046">
    <property type="entry name" value="GST_C"/>
</dbReference>
<evidence type="ECO:0000313" key="7">
    <source>
        <dbReference type="EMBL" id="CAD5219409.1"/>
    </source>
</evidence>
<organism evidence="9 11">
    <name type="scientific">Bursaphelenchus xylophilus</name>
    <name type="common">Pinewood nematode worm</name>
    <name type="synonym">Aphelenchoides xylophilus</name>
    <dbReference type="NCBI Taxonomy" id="6326"/>
    <lineage>
        <taxon>Eukaryota</taxon>
        <taxon>Metazoa</taxon>
        <taxon>Ecdysozoa</taxon>
        <taxon>Nematoda</taxon>
        <taxon>Chromadorea</taxon>
        <taxon>Rhabditida</taxon>
        <taxon>Tylenchina</taxon>
        <taxon>Tylenchomorpha</taxon>
        <taxon>Aphelenchoidea</taxon>
        <taxon>Aphelenchoididae</taxon>
        <taxon>Bursaphelenchus</taxon>
    </lineage>
</organism>
<dbReference type="Pfam" id="PF14497">
    <property type="entry name" value="GST_C_3"/>
    <property type="match status" value="1"/>
</dbReference>
<dbReference type="Gene3D" id="1.20.1050.130">
    <property type="match status" value="1"/>
</dbReference>
<dbReference type="InterPro" id="IPR050213">
    <property type="entry name" value="GST_superfamily"/>
</dbReference>
<dbReference type="PROSITE" id="PS50405">
    <property type="entry name" value="GST_CTER"/>
    <property type="match status" value="1"/>
</dbReference>
<dbReference type="InterPro" id="IPR004045">
    <property type="entry name" value="Glutathione_S-Trfase_N"/>
</dbReference>
<dbReference type="GO" id="GO:0004364">
    <property type="term" value="F:glutathione transferase activity"/>
    <property type="evidence" value="ECO:0007669"/>
    <property type="project" value="UniProtKB-EC"/>
</dbReference>
<dbReference type="SMR" id="A0A1I7RQI9"/>
<evidence type="ECO:0000313" key="11">
    <source>
        <dbReference type="WBParaSite" id="BXY_0298300.1"/>
    </source>
</evidence>
<accession>A0A1I7RQI9</accession>
<evidence type="ECO:0000313" key="8">
    <source>
        <dbReference type="EMBL" id="CAG9104658.1"/>
    </source>
</evidence>
<dbReference type="Proteomes" id="UP000659654">
    <property type="component" value="Unassembled WGS sequence"/>
</dbReference>
<protein>
    <recommendedName>
        <fullName evidence="1">glutathione transferase</fullName>
        <ecNumber evidence="1">2.5.1.18</ecNumber>
    </recommendedName>
</protein>